<keyword evidence="10" id="KW-1185">Reference proteome</keyword>
<evidence type="ECO:0008006" key="11">
    <source>
        <dbReference type="Google" id="ProtNLM"/>
    </source>
</evidence>
<keyword evidence="3" id="KW-0573">Peptidoglycan synthesis</keyword>
<sequence length="639" mass="68650">MTRRVIIRLGLAAGAALLLVACAPSPTRPGEQWAQQAQAQLQAGHPAMAADTYLKAAAGLAAPQRQQLMLKAAALLLQARQPDRARTVIEGIEPTGLGADDMARKATLAARIALLAHQPEQALAALPNDVHGLSPEVASGLLEVRAQAERLTGNPLGAIRARIALTPLLSAPATIDANRHALWELLSQASPGQAQAWQQEAATPALQAWLALALIAKTTSASPTALDNALAQWRQQYPQMPDAEPIIKALVAQWQAMQVYPSKVAVLLPLSGRFEPVARAILDGILTAYYRHRQRNGGHEVHLRIYDTAAHPDQIVSLYARAVQAGAQYVIGPLDRDTVTRLATSGQLTVPTLALNHAADGTPIPQQLYQFGLLPESESAQAAERASLDGRRRAIVLVPDSGWGQRVASAFADRFQQLGGEVLAIGRYDPSASDFSPAIVNTLNIDYSNARRRAVSATIGRSVDFEARRRQDVDMIFIAGDPRQARLLMPQIRFHHGIGLPVYAISTVYSGTRDPRADHDLNGLIFDDAPLLLDSQGPAAAARAAMHANFPEASRRYPRLIGLGEDAYDVLPSLQRLASQDWARFPGVTGRLKMTADHALVRQLEWAQFADGLPILMGQSQDAAQQNATATKAANGAPP</sequence>
<keyword evidence="4" id="KW-0472">Membrane</keyword>
<protein>
    <recommendedName>
        <fullName evidence="11">Penicillin-binding protein activator</fullName>
    </recommendedName>
</protein>
<reference evidence="9 10" key="1">
    <citation type="journal article" date="2014" name="Genome Announc.">
        <title>Draft Genome Sequence of the Iron-Oxidizing, Acidophilic, and Halotolerant 'Thiobacillus prosperus' Type Strain DSM 5130.</title>
        <authorList>
            <person name="Ossandon F.J."/>
            <person name="Cardenas J.P."/>
            <person name="Corbett M."/>
            <person name="Quatrini R."/>
            <person name="Holmes D.S."/>
            <person name="Watkin E."/>
        </authorList>
    </citation>
    <scope>NUCLEOTIDE SEQUENCE [LARGE SCALE GENOMIC DNA]</scope>
    <source>
        <strain evidence="9 10">DSM 5130</strain>
    </source>
</reference>
<dbReference type="InterPro" id="IPR028082">
    <property type="entry name" value="Peripla_BP_I"/>
</dbReference>
<name>A0A1A6C3E8_9GAMM</name>
<comment type="caution">
    <text evidence="9">The sequence shown here is derived from an EMBL/GenBank/DDBJ whole genome shotgun (WGS) entry which is preliminary data.</text>
</comment>
<evidence type="ECO:0000256" key="4">
    <source>
        <dbReference type="ARBA" id="ARBA00023136"/>
    </source>
</evidence>
<evidence type="ECO:0000256" key="2">
    <source>
        <dbReference type="ARBA" id="ARBA00022960"/>
    </source>
</evidence>
<dbReference type="GO" id="GO:0008360">
    <property type="term" value="P:regulation of cell shape"/>
    <property type="evidence" value="ECO:0007669"/>
    <property type="project" value="UniProtKB-KW"/>
</dbReference>
<dbReference type="PROSITE" id="PS51257">
    <property type="entry name" value="PROKAR_LIPOPROTEIN"/>
    <property type="match status" value="1"/>
</dbReference>
<accession>A0A1A6C3E8</accession>
<dbReference type="InterPro" id="IPR011990">
    <property type="entry name" value="TPR-like_helical_dom_sf"/>
</dbReference>
<dbReference type="InterPro" id="IPR007443">
    <property type="entry name" value="LpoA"/>
</dbReference>
<keyword evidence="2" id="KW-0133">Cell shape</keyword>
<dbReference type="Proteomes" id="UP000029273">
    <property type="component" value="Unassembled WGS sequence"/>
</dbReference>
<evidence type="ECO:0000256" key="6">
    <source>
        <dbReference type="ARBA" id="ARBA00023237"/>
    </source>
</evidence>
<evidence type="ECO:0000256" key="5">
    <source>
        <dbReference type="ARBA" id="ARBA00023139"/>
    </source>
</evidence>
<keyword evidence="1 8" id="KW-0732">Signal</keyword>
<evidence type="ECO:0000256" key="3">
    <source>
        <dbReference type="ARBA" id="ARBA00022984"/>
    </source>
</evidence>
<dbReference type="GO" id="GO:0030234">
    <property type="term" value="F:enzyme regulator activity"/>
    <property type="evidence" value="ECO:0007669"/>
    <property type="project" value="TreeGrafter"/>
</dbReference>
<dbReference type="Gene3D" id="1.25.40.650">
    <property type="match status" value="1"/>
</dbReference>
<dbReference type="RefSeq" id="WP_038088967.1">
    <property type="nucleotide sequence ID" value="NZ_JQSG02000003.1"/>
</dbReference>
<evidence type="ECO:0000256" key="7">
    <source>
        <dbReference type="ARBA" id="ARBA00023288"/>
    </source>
</evidence>
<dbReference type="PANTHER" id="PTHR38038:SF1">
    <property type="entry name" value="PENICILLIN-BINDING PROTEIN ACTIVATOR LPOA"/>
    <property type="match status" value="1"/>
</dbReference>
<keyword evidence="6" id="KW-0998">Cell outer membrane</keyword>
<dbReference type="SUPFAM" id="SSF53822">
    <property type="entry name" value="Periplasmic binding protein-like I"/>
    <property type="match status" value="1"/>
</dbReference>
<dbReference type="OrthoDB" id="6708821at2"/>
<dbReference type="GO" id="GO:0031241">
    <property type="term" value="C:periplasmic side of cell outer membrane"/>
    <property type="evidence" value="ECO:0007669"/>
    <property type="project" value="TreeGrafter"/>
</dbReference>
<evidence type="ECO:0000313" key="9">
    <source>
        <dbReference type="EMBL" id="OBS09084.1"/>
    </source>
</evidence>
<dbReference type="PANTHER" id="PTHR38038">
    <property type="entry name" value="PENICILLIN-BINDING PROTEIN ACTIVATOR LPOA"/>
    <property type="match status" value="1"/>
</dbReference>
<dbReference type="Gene3D" id="3.40.50.2300">
    <property type="match status" value="2"/>
</dbReference>
<dbReference type="Gene3D" id="1.25.40.10">
    <property type="entry name" value="Tetratricopeptide repeat domain"/>
    <property type="match status" value="1"/>
</dbReference>
<dbReference type="Pfam" id="PF04348">
    <property type="entry name" value="LppC"/>
    <property type="match status" value="1"/>
</dbReference>
<organism evidence="9 10">
    <name type="scientific">Acidihalobacter prosperus</name>
    <dbReference type="NCBI Taxonomy" id="160660"/>
    <lineage>
        <taxon>Bacteria</taxon>
        <taxon>Pseudomonadati</taxon>
        <taxon>Pseudomonadota</taxon>
        <taxon>Gammaproteobacteria</taxon>
        <taxon>Chromatiales</taxon>
        <taxon>Ectothiorhodospiraceae</taxon>
        <taxon>Acidihalobacter</taxon>
    </lineage>
</organism>
<feature type="signal peptide" evidence="8">
    <location>
        <begin position="1"/>
        <end position="23"/>
    </location>
</feature>
<evidence type="ECO:0000256" key="8">
    <source>
        <dbReference type="SAM" id="SignalP"/>
    </source>
</evidence>
<dbReference type="GO" id="GO:0009252">
    <property type="term" value="P:peptidoglycan biosynthetic process"/>
    <property type="evidence" value="ECO:0007669"/>
    <property type="project" value="UniProtKB-KW"/>
</dbReference>
<dbReference type="CDD" id="cd06339">
    <property type="entry name" value="PBP1_YraM_LppC_lipoprotein-like"/>
    <property type="match status" value="1"/>
</dbReference>
<keyword evidence="5" id="KW-0564">Palmitate</keyword>
<feature type="chain" id="PRO_5008343217" description="Penicillin-binding protein activator" evidence="8">
    <location>
        <begin position="24"/>
        <end position="639"/>
    </location>
</feature>
<proteinExistence type="predicted"/>
<gene>
    <name evidence="9" type="ORF">Thpro_021412</name>
</gene>
<dbReference type="EMBL" id="JQSG02000003">
    <property type="protein sequence ID" value="OBS09084.1"/>
    <property type="molecule type" value="Genomic_DNA"/>
</dbReference>
<evidence type="ECO:0000256" key="1">
    <source>
        <dbReference type="ARBA" id="ARBA00022729"/>
    </source>
</evidence>
<evidence type="ECO:0000313" key="10">
    <source>
        <dbReference type="Proteomes" id="UP000029273"/>
    </source>
</evidence>
<dbReference type="AlphaFoldDB" id="A0A1A6C3E8"/>
<keyword evidence="7" id="KW-0449">Lipoprotein</keyword>